<evidence type="ECO:0000256" key="1">
    <source>
        <dbReference type="SAM" id="Phobius"/>
    </source>
</evidence>
<sequence>ATRQIFLVGKIPLFAEKSAFRLCNADCPADSSPFAENDHNPIQRGILQTASMQRQTIPLSFISVSGIFFLLGFEIYRYFMMLIEVGPNFIE</sequence>
<dbReference type="HOGENOM" id="CLU_2418361_0_0_10"/>
<organism evidence="2 3">
    <name type="scientific">Porphyromonas gingivalis F0570</name>
    <dbReference type="NCBI Taxonomy" id="1227271"/>
    <lineage>
        <taxon>Bacteria</taxon>
        <taxon>Pseudomonadati</taxon>
        <taxon>Bacteroidota</taxon>
        <taxon>Bacteroidia</taxon>
        <taxon>Bacteroidales</taxon>
        <taxon>Porphyromonadaceae</taxon>
        <taxon>Porphyromonas</taxon>
    </lineage>
</organism>
<comment type="caution">
    <text evidence="2">The sequence shown here is derived from an EMBL/GenBank/DDBJ whole genome shotgun (WGS) entry which is preliminary data.</text>
</comment>
<keyword evidence="1" id="KW-0472">Membrane</keyword>
<dbReference type="AlphaFoldDB" id="A0A0E2LRE2"/>
<feature type="transmembrane region" description="Helical" evidence="1">
    <location>
        <begin position="57"/>
        <end position="79"/>
    </location>
</feature>
<keyword evidence="1" id="KW-0812">Transmembrane</keyword>
<name>A0A0E2LRE2_PORGN</name>
<accession>A0A0E2LRE2</accession>
<reference evidence="2 3" key="1">
    <citation type="submission" date="2013-06" db="EMBL/GenBank/DDBJ databases">
        <authorList>
            <person name="Weinstock G."/>
            <person name="Sodergren E."/>
            <person name="Lobos E.A."/>
            <person name="Fulton L."/>
            <person name="Fulton R."/>
            <person name="Courtney L."/>
            <person name="Fronick C."/>
            <person name="O'Laughlin M."/>
            <person name="Godfrey J."/>
            <person name="Wilson R.M."/>
            <person name="Miner T."/>
            <person name="Farmer C."/>
            <person name="Delehaunty K."/>
            <person name="Cordes M."/>
            <person name="Minx P."/>
            <person name="Tomlinson C."/>
            <person name="Chen J."/>
            <person name="Wollam A."/>
            <person name="Pepin K.H."/>
            <person name="Bhonagiri V."/>
            <person name="Zhang X."/>
            <person name="Warren W."/>
            <person name="Mitreva M."/>
            <person name="Mardis E.R."/>
            <person name="Wilson R.K."/>
        </authorList>
    </citation>
    <scope>NUCLEOTIDE SEQUENCE [LARGE SCALE GENOMIC DNA]</scope>
    <source>
        <strain evidence="2 3">F0570</strain>
    </source>
</reference>
<dbReference type="Proteomes" id="UP000016630">
    <property type="component" value="Unassembled WGS sequence"/>
</dbReference>
<protein>
    <submittedName>
        <fullName evidence="2">Uncharacterized protein</fullName>
    </submittedName>
</protein>
<evidence type="ECO:0000313" key="2">
    <source>
        <dbReference type="EMBL" id="ERJ67598.1"/>
    </source>
</evidence>
<proteinExistence type="predicted"/>
<gene>
    <name evidence="2" type="ORF">HMPREF1555_00787</name>
</gene>
<dbReference type="PATRIC" id="fig|1227271.3.peg.688"/>
<feature type="non-terminal residue" evidence="2">
    <location>
        <position position="1"/>
    </location>
</feature>
<dbReference type="EMBL" id="AWUW01000048">
    <property type="protein sequence ID" value="ERJ67598.1"/>
    <property type="molecule type" value="Genomic_DNA"/>
</dbReference>
<keyword evidence="1" id="KW-1133">Transmembrane helix</keyword>
<evidence type="ECO:0000313" key="3">
    <source>
        <dbReference type="Proteomes" id="UP000016630"/>
    </source>
</evidence>